<keyword evidence="2" id="KW-0245">EGF-like domain</keyword>
<evidence type="ECO:0000313" key="5">
    <source>
        <dbReference type="Proteomes" id="UP000245119"/>
    </source>
</evidence>
<feature type="disulfide bond" evidence="2">
    <location>
        <begin position="87"/>
        <end position="97"/>
    </location>
</feature>
<dbReference type="InterPro" id="IPR013111">
    <property type="entry name" value="EGF_extracell"/>
</dbReference>
<sequence>MKLSEVLLQSHGAIIARELLSIEVPWNSCTISTLVVEHKNLTCGPAVMYAIYGDGWTINKTKTLQYNGWGNDISKLVENIQQGRAICNPPCQNGGVCVSPDKPCECQSGWAGNECDEKISGWDLNRLVNKYRQRPPVLLQR</sequence>
<dbReference type="SUPFAM" id="SSF57196">
    <property type="entry name" value="EGF/Laminin"/>
    <property type="match status" value="1"/>
</dbReference>
<feature type="domain" description="EGF-like" evidence="3">
    <location>
        <begin position="83"/>
        <end position="116"/>
    </location>
</feature>
<gene>
    <name evidence="4" type="ORF">C0Q70_09430</name>
</gene>
<reference evidence="4 5" key="1">
    <citation type="submission" date="2018-04" db="EMBL/GenBank/DDBJ databases">
        <title>The genome of golden apple snail Pomacea canaliculata provides insight into stress tolerance and invasive adaptation.</title>
        <authorList>
            <person name="Liu C."/>
            <person name="Liu B."/>
            <person name="Ren Y."/>
            <person name="Zhang Y."/>
            <person name="Wang H."/>
            <person name="Li S."/>
            <person name="Jiang F."/>
            <person name="Yin L."/>
            <person name="Zhang G."/>
            <person name="Qian W."/>
            <person name="Fan W."/>
        </authorList>
    </citation>
    <scope>NUCLEOTIDE SEQUENCE [LARGE SCALE GENOMIC DNA]</scope>
    <source>
        <strain evidence="4">SZHN2017</strain>
        <tissue evidence="4">Muscle</tissue>
    </source>
</reference>
<evidence type="ECO:0000259" key="3">
    <source>
        <dbReference type="PROSITE" id="PS50026"/>
    </source>
</evidence>
<name>A0A2T7P9S5_POMCA</name>
<evidence type="ECO:0000313" key="4">
    <source>
        <dbReference type="EMBL" id="PVD30168.1"/>
    </source>
</evidence>
<evidence type="ECO:0000256" key="2">
    <source>
        <dbReference type="PROSITE-ProRule" id="PRU00076"/>
    </source>
</evidence>
<keyword evidence="1 2" id="KW-1015">Disulfide bond</keyword>
<dbReference type="EMBL" id="PZQS01000005">
    <property type="protein sequence ID" value="PVD30168.1"/>
    <property type="molecule type" value="Genomic_DNA"/>
</dbReference>
<dbReference type="InterPro" id="IPR000742">
    <property type="entry name" value="EGF"/>
</dbReference>
<proteinExistence type="predicted"/>
<dbReference type="Proteomes" id="UP000245119">
    <property type="component" value="Linkage Group LG5"/>
</dbReference>
<dbReference type="Pfam" id="PF07974">
    <property type="entry name" value="EGF_2"/>
    <property type="match status" value="1"/>
</dbReference>
<protein>
    <recommendedName>
        <fullName evidence="3">EGF-like domain-containing protein</fullName>
    </recommendedName>
</protein>
<organism evidence="4 5">
    <name type="scientific">Pomacea canaliculata</name>
    <name type="common">Golden apple snail</name>
    <dbReference type="NCBI Taxonomy" id="400727"/>
    <lineage>
        <taxon>Eukaryota</taxon>
        <taxon>Metazoa</taxon>
        <taxon>Spiralia</taxon>
        <taxon>Lophotrochozoa</taxon>
        <taxon>Mollusca</taxon>
        <taxon>Gastropoda</taxon>
        <taxon>Caenogastropoda</taxon>
        <taxon>Architaenioglossa</taxon>
        <taxon>Ampullarioidea</taxon>
        <taxon>Ampullariidae</taxon>
        <taxon>Pomacea</taxon>
    </lineage>
</organism>
<dbReference type="PROSITE" id="PS01186">
    <property type="entry name" value="EGF_2"/>
    <property type="match status" value="1"/>
</dbReference>
<dbReference type="PROSITE" id="PS50026">
    <property type="entry name" value="EGF_3"/>
    <property type="match status" value="1"/>
</dbReference>
<dbReference type="OrthoDB" id="6287323at2759"/>
<keyword evidence="5" id="KW-1185">Reference proteome</keyword>
<feature type="disulfide bond" evidence="2">
    <location>
        <begin position="106"/>
        <end position="115"/>
    </location>
</feature>
<comment type="caution">
    <text evidence="4">The sequence shown here is derived from an EMBL/GenBank/DDBJ whole genome shotgun (WGS) entry which is preliminary data.</text>
</comment>
<accession>A0A2T7P9S5</accession>
<dbReference type="PROSITE" id="PS00022">
    <property type="entry name" value="EGF_1"/>
    <property type="match status" value="1"/>
</dbReference>
<evidence type="ECO:0000256" key="1">
    <source>
        <dbReference type="ARBA" id="ARBA00023157"/>
    </source>
</evidence>
<comment type="caution">
    <text evidence="2">Lacks conserved residue(s) required for the propagation of feature annotation.</text>
</comment>
<dbReference type="AlphaFoldDB" id="A0A2T7P9S5"/>
<dbReference type="Gene3D" id="2.10.25.10">
    <property type="entry name" value="Laminin"/>
    <property type="match status" value="1"/>
</dbReference>